<dbReference type="KEGG" id="can:Cyan10605_2429"/>
<dbReference type="RefSeq" id="WP_015220233.1">
    <property type="nucleotide sequence ID" value="NC_019776.1"/>
</dbReference>
<dbReference type="STRING" id="755178.Cyan10605_2429"/>
<dbReference type="Proteomes" id="UP000010480">
    <property type="component" value="Chromosome"/>
</dbReference>
<name>K9Z7F8_CYAAP</name>
<reference evidence="2" key="1">
    <citation type="journal article" date="2013" name="Proc. Natl. Acad. Sci. U.S.A.">
        <title>Improving the coverage of the cyanobacterial phylum using diversity-driven genome sequencing.</title>
        <authorList>
            <person name="Shih P.M."/>
            <person name="Wu D."/>
            <person name="Latifi A."/>
            <person name="Axen S.D."/>
            <person name="Fewer D.P."/>
            <person name="Talla E."/>
            <person name="Calteau A."/>
            <person name="Cai F."/>
            <person name="Tandeau de Marsac N."/>
            <person name="Rippka R."/>
            <person name="Herdman M."/>
            <person name="Sivonen K."/>
            <person name="Coursin T."/>
            <person name="Laurent T."/>
            <person name="Goodwin L."/>
            <person name="Nolan M."/>
            <person name="Davenport K.W."/>
            <person name="Han C.S."/>
            <person name="Rubin E.M."/>
            <person name="Eisen J.A."/>
            <person name="Woyke T."/>
            <person name="Gugger M."/>
            <person name="Kerfeld C.A."/>
        </authorList>
    </citation>
    <scope>NUCLEOTIDE SEQUENCE [LARGE SCALE GENOMIC DNA]</scope>
    <source>
        <strain evidence="2">PCC 10605</strain>
    </source>
</reference>
<dbReference type="AlphaFoldDB" id="K9Z7F8"/>
<sequence>MTSKFTEKDRKLVIETLEKIQQTKITPVNRFRKLFKDENGLLYLVSGGTDDWHGINSNIMETLKDLEQESVFIIAKKYETRIDIFAGSLIEFIKYKDKLIKTKKNSYQFHFILTGNGLYLKEVPDFYCNEITKIDLEQNKKYLSRLKEIAKIINIEIQSNHQFTHSDIQAKLLLIGSYLNYRTYTPDQSKKSEIFNKTLGELCSEKQIPEGAIPSLSINTVKYIDVIWFDEEGYPTHAFEVEHTTDITKGLLRLYQIHKLRVKMFIIANENSRNKFDKEVNKSPFRKLNKEFIFKNYDELDSFFESVKNFSKLQQDFLNL</sequence>
<keyword evidence="2" id="KW-1185">Reference proteome</keyword>
<gene>
    <name evidence="1" type="ordered locus">Cyan10605_2429</name>
</gene>
<dbReference type="HOGENOM" id="CLU_867964_0_0_3"/>
<dbReference type="EMBL" id="CP003947">
    <property type="protein sequence ID" value="AFZ54510.1"/>
    <property type="molecule type" value="Genomic_DNA"/>
</dbReference>
<protein>
    <submittedName>
        <fullName evidence="1">Uncharacterized protein</fullName>
    </submittedName>
</protein>
<evidence type="ECO:0000313" key="1">
    <source>
        <dbReference type="EMBL" id="AFZ54510.1"/>
    </source>
</evidence>
<proteinExistence type="predicted"/>
<organism evidence="1 2">
    <name type="scientific">Cyanobacterium aponinum (strain PCC 10605)</name>
    <dbReference type="NCBI Taxonomy" id="755178"/>
    <lineage>
        <taxon>Bacteria</taxon>
        <taxon>Bacillati</taxon>
        <taxon>Cyanobacteriota</taxon>
        <taxon>Cyanophyceae</taxon>
        <taxon>Oscillatoriophycideae</taxon>
        <taxon>Chroococcales</taxon>
        <taxon>Geminocystaceae</taxon>
        <taxon>Cyanobacterium</taxon>
    </lineage>
</organism>
<evidence type="ECO:0000313" key="2">
    <source>
        <dbReference type="Proteomes" id="UP000010480"/>
    </source>
</evidence>
<accession>K9Z7F8</accession>